<dbReference type="GO" id="GO:0000155">
    <property type="term" value="F:phosphorelay sensor kinase activity"/>
    <property type="evidence" value="ECO:0007669"/>
    <property type="project" value="InterPro"/>
</dbReference>
<dbReference type="PROSITE" id="PS50112">
    <property type="entry name" value="PAS"/>
    <property type="match status" value="2"/>
</dbReference>
<evidence type="ECO:0000259" key="7">
    <source>
        <dbReference type="PROSITE" id="PS50110"/>
    </source>
</evidence>
<dbReference type="OrthoDB" id="9813024at2"/>
<dbReference type="InterPro" id="IPR003594">
    <property type="entry name" value="HATPase_dom"/>
</dbReference>
<dbReference type="SUPFAM" id="SSF47384">
    <property type="entry name" value="Homodimeric domain of signal transducing histidine kinase"/>
    <property type="match status" value="1"/>
</dbReference>
<dbReference type="Proteomes" id="UP000191931">
    <property type="component" value="Unassembled WGS sequence"/>
</dbReference>
<evidence type="ECO:0000256" key="4">
    <source>
        <dbReference type="PROSITE-ProRule" id="PRU00169"/>
    </source>
</evidence>
<dbReference type="SUPFAM" id="SSF55785">
    <property type="entry name" value="PYP-like sensor domain (PAS domain)"/>
    <property type="match status" value="2"/>
</dbReference>
<sequence>MKKGHTIVETSLSLSLSSFTDSTTDTFRDTAIDTFMQIPVLCKPVVSLALPIVFLLIISFPISEMNAMQHSEKILVLHSYHSNLSWVNSIEAGIESVFKDSDVNIWYDYMDTKRINRADFYKSLFDFYKIKYQDTRFDIIICSDNNALDFLIKYRHALFPDTPIVFCGINNFSPESMSGQRDFITGTVEEVDLKSTIDIAIKLHPDIRYVVFYGDDSPTCRHNKALLDKLIPEYEKILTFEYKINFNQTQMLDDVKKLKADRMILLATTVRTETGTLLSFEESAKEIEKVSHVPIYGCWDFFMGHGVVGGMVVNGFRQGETAAQMAMEILDGKTPQEIPIVMKSPNRYMFDNRQLEKFNIKKSSLPESAIVINAKPSFYKSHRQIIITGSTIFLFLVIVIIVLGYNFNIRRRAEKKLKKSEGHLRSLINTIPDLIWLKDEDGVYISCNSRFERFFGAKEADIKGKTDYDFLDRKVADSFREKDLAAIRSGKPQINEEEIVYADDGHRELLEKIKTPMYDSASQLIGVLGVARDITARKSAEESLKQSEARFRKMIEKSPFAMMIVDDNDNIIFVNDKFVNILGYEKKDIPDMESWWQKAVTDIDSKKRLHDIWKCVVDGSVTICMDSSEKTNGTEEKMAIRSNKGRSISDDASENVVMQECDLATKNGTKRRCEFYMTSLGDIALVILKDVTEHRLIEERLQQAQKMEAIGTLAGGIAHDFNNILFPLMGFTEMLQDDFPKNSPQQQYISEILQAAFRARDLVKQILTFSRQSDKLVMPVSIQLILKEALKLLTASIPKTIDIQSDIDPDCGMVVADPTQIHQIIMNLATNAYHAMQETGGQLKISLRQTTIKPGFIDTISPWNFFSSEMSEDDAVPSGDYALLTVADTGSGIDRDILDKIFDPYFTTKDIGRGTGLGLSVVQGIVKRCKGGIRVESQVGLGTRIHICIPINRDAVDDIKDAQNSKDIKKGSERILVVDDDETILKMETMFLERIGYNVTNIVGSVRALETFRQNPDNFDLLITDMTMPGMTGVELASEIKKTRPDLPIVICTGYSDLIDMEKSIELGFEGYLQKPVSGYEISSTVRKILDGHKQKSSNT</sequence>
<feature type="transmembrane region" description="Helical" evidence="5">
    <location>
        <begin position="45"/>
        <end position="63"/>
    </location>
</feature>
<dbReference type="InterPro" id="IPR003661">
    <property type="entry name" value="HisK_dim/P_dom"/>
</dbReference>
<dbReference type="CDD" id="cd00130">
    <property type="entry name" value="PAS"/>
    <property type="match status" value="2"/>
</dbReference>
<accession>A0A1W1HJD9</accession>
<dbReference type="PROSITE" id="PS50110">
    <property type="entry name" value="RESPONSE_REGULATORY"/>
    <property type="match status" value="1"/>
</dbReference>
<dbReference type="PROSITE" id="PS50113">
    <property type="entry name" value="PAC"/>
    <property type="match status" value="1"/>
</dbReference>
<dbReference type="InterPro" id="IPR001789">
    <property type="entry name" value="Sig_transdc_resp-reg_receiver"/>
</dbReference>
<evidence type="ECO:0000256" key="1">
    <source>
        <dbReference type="ARBA" id="ARBA00000085"/>
    </source>
</evidence>
<evidence type="ECO:0000256" key="2">
    <source>
        <dbReference type="ARBA" id="ARBA00012438"/>
    </source>
</evidence>
<dbReference type="Pfam" id="PF02518">
    <property type="entry name" value="HATPase_c"/>
    <property type="match status" value="1"/>
</dbReference>
<dbReference type="InterPro" id="IPR036097">
    <property type="entry name" value="HisK_dim/P_sf"/>
</dbReference>
<keyword evidence="3 4" id="KW-0597">Phosphoprotein</keyword>
<dbReference type="InterPro" id="IPR007487">
    <property type="entry name" value="ABC_transpt-TYRBP-like"/>
</dbReference>
<dbReference type="InterPro" id="IPR035965">
    <property type="entry name" value="PAS-like_dom_sf"/>
</dbReference>
<name>A0A1W1HJD9_9BACT</name>
<evidence type="ECO:0000313" key="11">
    <source>
        <dbReference type="Proteomes" id="UP000191931"/>
    </source>
</evidence>
<dbReference type="Gene3D" id="1.10.287.130">
    <property type="match status" value="1"/>
</dbReference>
<evidence type="ECO:0000259" key="9">
    <source>
        <dbReference type="PROSITE" id="PS50113"/>
    </source>
</evidence>
<dbReference type="Gene3D" id="3.30.565.10">
    <property type="entry name" value="Histidine kinase-like ATPase, C-terminal domain"/>
    <property type="match status" value="1"/>
</dbReference>
<dbReference type="InterPro" id="IPR005467">
    <property type="entry name" value="His_kinase_dom"/>
</dbReference>
<proteinExistence type="predicted"/>
<feature type="domain" description="PAS" evidence="8">
    <location>
        <begin position="547"/>
        <end position="589"/>
    </location>
</feature>
<evidence type="ECO:0000256" key="5">
    <source>
        <dbReference type="SAM" id="Phobius"/>
    </source>
</evidence>
<dbReference type="STRING" id="1246637.MTBBW1_750013"/>
<keyword evidence="5" id="KW-1133">Transmembrane helix</keyword>
<dbReference type="SMART" id="SM00448">
    <property type="entry name" value="REC"/>
    <property type="match status" value="1"/>
</dbReference>
<dbReference type="RefSeq" id="WP_080802346.1">
    <property type="nucleotide sequence ID" value="NZ_LT828543.1"/>
</dbReference>
<dbReference type="Pfam" id="PF00512">
    <property type="entry name" value="HisKA"/>
    <property type="match status" value="1"/>
</dbReference>
<feature type="domain" description="Histidine kinase" evidence="6">
    <location>
        <begin position="716"/>
        <end position="953"/>
    </location>
</feature>
<dbReference type="Pfam" id="PF08448">
    <property type="entry name" value="PAS_4"/>
    <property type="match status" value="1"/>
</dbReference>
<feature type="modified residue" description="4-aspartylphosphate" evidence="4">
    <location>
        <position position="1025"/>
    </location>
</feature>
<keyword evidence="5" id="KW-0472">Membrane</keyword>
<dbReference type="SUPFAM" id="SSF55874">
    <property type="entry name" value="ATPase domain of HSP90 chaperone/DNA topoisomerase II/histidine kinase"/>
    <property type="match status" value="1"/>
</dbReference>
<gene>
    <name evidence="10" type="ORF">MTBBW1_750013</name>
</gene>
<feature type="domain" description="PAC" evidence="9">
    <location>
        <begin position="493"/>
        <end position="546"/>
    </location>
</feature>
<dbReference type="InterPro" id="IPR013656">
    <property type="entry name" value="PAS_4"/>
</dbReference>
<comment type="catalytic activity">
    <reaction evidence="1">
        <text>ATP + protein L-histidine = ADP + protein N-phospho-L-histidine.</text>
        <dbReference type="EC" id="2.7.13.3"/>
    </reaction>
</comment>
<dbReference type="Gene3D" id="3.40.50.2300">
    <property type="match status" value="3"/>
</dbReference>
<dbReference type="CDD" id="cd00156">
    <property type="entry name" value="REC"/>
    <property type="match status" value="1"/>
</dbReference>
<dbReference type="AlphaFoldDB" id="A0A1W1HJD9"/>
<keyword evidence="5" id="KW-0812">Transmembrane</keyword>
<dbReference type="Pfam" id="PF00072">
    <property type="entry name" value="Response_reg"/>
    <property type="match status" value="1"/>
</dbReference>
<evidence type="ECO:0000313" key="10">
    <source>
        <dbReference type="EMBL" id="SLM32492.1"/>
    </source>
</evidence>
<feature type="domain" description="PAS" evidence="8">
    <location>
        <begin position="420"/>
        <end position="490"/>
    </location>
</feature>
<dbReference type="PRINTS" id="PR00344">
    <property type="entry name" value="BCTRLSENSOR"/>
</dbReference>
<dbReference type="PROSITE" id="PS50109">
    <property type="entry name" value="HIS_KIN"/>
    <property type="match status" value="1"/>
</dbReference>
<dbReference type="InterPro" id="IPR011006">
    <property type="entry name" value="CheY-like_superfamily"/>
</dbReference>
<dbReference type="SUPFAM" id="SSF52172">
    <property type="entry name" value="CheY-like"/>
    <property type="match status" value="1"/>
</dbReference>
<dbReference type="InterPro" id="IPR000014">
    <property type="entry name" value="PAS"/>
</dbReference>
<dbReference type="SMART" id="SM00387">
    <property type="entry name" value="HATPase_c"/>
    <property type="match status" value="1"/>
</dbReference>
<dbReference type="InterPro" id="IPR004358">
    <property type="entry name" value="Sig_transdc_His_kin-like_C"/>
</dbReference>
<evidence type="ECO:0000259" key="8">
    <source>
        <dbReference type="PROSITE" id="PS50112"/>
    </source>
</evidence>
<dbReference type="SMART" id="SM00388">
    <property type="entry name" value="HisKA"/>
    <property type="match status" value="1"/>
</dbReference>
<dbReference type="PANTHER" id="PTHR43065">
    <property type="entry name" value="SENSOR HISTIDINE KINASE"/>
    <property type="match status" value="1"/>
</dbReference>
<dbReference type="InterPro" id="IPR000700">
    <property type="entry name" value="PAS-assoc_C"/>
</dbReference>
<organism evidence="10 11">
    <name type="scientific">Desulfamplus magnetovallimortis</name>
    <dbReference type="NCBI Taxonomy" id="1246637"/>
    <lineage>
        <taxon>Bacteria</taxon>
        <taxon>Pseudomonadati</taxon>
        <taxon>Thermodesulfobacteriota</taxon>
        <taxon>Desulfobacteria</taxon>
        <taxon>Desulfobacterales</taxon>
        <taxon>Desulfobacteraceae</taxon>
        <taxon>Desulfamplus</taxon>
    </lineage>
</organism>
<evidence type="ECO:0000256" key="3">
    <source>
        <dbReference type="ARBA" id="ARBA00022553"/>
    </source>
</evidence>
<dbReference type="InterPro" id="IPR036890">
    <property type="entry name" value="HATPase_C_sf"/>
</dbReference>
<evidence type="ECO:0000259" key="6">
    <source>
        <dbReference type="PROSITE" id="PS50109"/>
    </source>
</evidence>
<reference evidence="10 11" key="1">
    <citation type="submission" date="2017-03" db="EMBL/GenBank/DDBJ databases">
        <authorList>
            <person name="Afonso C.L."/>
            <person name="Miller P.J."/>
            <person name="Scott M.A."/>
            <person name="Spackman E."/>
            <person name="Goraichik I."/>
            <person name="Dimitrov K.M."/>
            <person name="Suarez D.L."/>
            <person name="Swayne D.E."/>
        </authorList>
    </citation>
    <scope>NUCLEOTIDE SEQUENCE [LARGE SCALE GENOMIC DNA]</scope>
    <source>
        <strain evidence="10">PRJEB14757</strain>
    </source>
</reference>
<dbReference type="NCBIfam" id="TIGR00229">
    <property type="entry name" value="sensory_box"/>
    <property type="match status" value="2"/>
</dbReference>
<dbReference type="Pfam" id="PF13188">
    <property type="entry name" value="PAS_8"/>
    <property type="match status" value="1"/>
</dbReference>
<dbReference type="SMART" id="SM00091">
    <property type="entry name" value="PAS"/>
    <property type="match status" value="2"/>
</dbReference>
<dbReference type="EMBL" id="FWEV01000320">
    <property type="protein sequence ID" value="SLM32492.1"/>
    <property type="molecule type" value="Genomic_DNA"/>
</dbReference>
<keyword evidence="11" id="KW-1185">Reference proteome</keyword>
<protein>
    <recommendedName>
        <fullName evidence="2">histidine kinase</fullName>
        <ecNumber evidence="2">2.7.13.3</ecNumber>
    </recommendedName>
</protein>
<dbReference type="EC" id="2.7.13.3" evidence="2"/>
<feature type="domain" description="Response regulatory" evidence="7">
    <location>
        <begin position="974"/>
        <end position="1090"/>
    </location>
</feature>
<dbReference type="PANTHER" id="PTHR43065:SF42">
    <property type="entry name" value="TWO-COMPONENT SENSOR PPRA"/>
    <property type="match status" value="1"/>
</dbReference>
<dbReference type="Pfam" id="PF04392">
    <property type="entry name" value="ABC_sub_bind"/>
    <property type="match status" value="1"/>
</dbReference>
<dbReference type="CDD" id="cd00082">
    <property type="entry name" value="HisKA"/>
    <property type="match status" value="1"/>
</dbReference>
<dbReference type="Gene3D" id="3.30.450.20">
    <property type="entry name" value="PAS domain"/>
    <property type="match status" value="2"/>
</dbReference>
<feature type="transmembrane region" description="Helical" evidence="5">
    <location>
        <begin position="385"/>
        <end position="407"/>
    </location>
</feature>